<evidence type="ECO:0000256" key="2">
    <source>
        <dbReference type="ARBA" id="ARBA00022448"/>
    </source>
</evidence>
<dbReference type="InterPro" id="IPR050790">
    <property type="entry name" value="ExbB/TolQ_transport"/>
</dbReference>
<evidence type="ECO:0000256" key="4">
    <source>
        <dbReference type="ARBA" id="ARBA00022692"/>
    </source>
</evidence>
<feature type="transmembrane region" description="Helical" evidence="10">
    <location>
        <begin position="161"/>
        <end position="182"/>
    </location>
</feature>
<name>A0A7C3KHS2_9CYAN</name>
<keyword evidence="5 8" id="KW-0653">Protein transport</keyword>
<feature type="transmembrane region" description="Helical" evidence="10">
    <location>
        <begin position="116"/>
        <end position="141"/>
    </location>
</feature>
<dbReference type="EMBL" id="DSRU01000415">
    <property type="protein sequence ID" value="HFN01510.1"/>
    <property type="molecule type" value="Genomic_DNA"/>
</dbReference>
<dbReference type="GO" id="GO:0005886">
    <property type="term" value="C:plasma membrane"/>
    <property type="evidence" value="ECO:0007669"/>
    <property type="project" value="UniProtKB-SubCell"/>
</dbReference>
<dbReference type="AlphaFoldDB" id="A0A7C3KHS2"/>
<evidence type="ECO:0000256" key="9">
    <source>
        <dbReference type="SAM" id="MobiDB-lite"/>
    </source>
</evidence>
<keyword evidence="7 10" id="KW-0472">Membrane</keyword>
<evidence type="ECO:0000256" key="3">
    <source>
        <dbReference type="ARBA" id="ARBA00022475"/>
    </source>
</evidence>
<evidence type="ECO:0000256" key="8">
    <source>
        <dbReference type="RuleBase" id="RU004057"/>
    </source>
</evidence>
<feature type="domain" description="MotA/TolQ/ExbB proton channel" evidence="11">
    <location>
        <begin position="70"/>
        <end position="192"/>
    </location>
</feature>
<keyword evidence="6 10" id="KW-1133">Transmembrane helix</keyword>
<dbReference type="InterPro" id="IPR002898">
    <property type="entry name" value="MotA_ExbB_proton_chnl"/>
</dbReference>
<keyword evidence="2 8" id="KW-0813">Transport</keyword>
<evidence type="ECO:0000256" key="5">
    <source>
        <dbReference type="ARBA" id="ARBA00022927"/>
    </source>
</evidence>
<feature type="transmembrane region" description="Helical" evidence="10">
    <location>
        <begin position="14"/>
        <end position="35"/>
    </location>
</feature>
<keyword evidence="4 10" id="KW-0812">Transmembrane</keyword>
<evidence type="ECO:0000256" key="1">
    <source>
        <dbReference type="ARBA" id="ARBA00004651"/>
    </source>
</evidence>
<dbReference type="PANTHER" id="PTHR30625:SF15">
    <property type="entry name" value="BIOPOLYMER TRANSPORT PROTEIN EXBB"/>
    <property type="match status" value="1"/>
</dbReference>
<protein>
    <submittedName>
        <fullName evidence="12">MotA/TolQ/ExbB proton channel family protein</fullName>
    </submittedName>
</protein>
<evidence type="ECO:0000256" key="10">
    <source>
        <dbReference type="SAM" id="Phobius"/>
    </source>
</evidence>
<dbReference type="PANTHER" id="PTHR30625">
    <property type="entry name" value="PROTEIN TOLQ"/>
    <property type="match status" value="1"/>
</dbReference>
<feature type="compositionally biased region" description="Polar residues" evidence="9">
    <location>
        <begin position="224"/>
        <end position="234"/>
    </location>
</feature>
<evidence type="ECO:0000259" key="11">
    <source>
        <dbReference type="Pfam" id="PF01618"/>
    </source>
</evidence>
<dbReference type="GO" id="GO:0017038">
    <property type="term" value="P:protein import"/>
    <property type="evidence" value="ECO:0007669"/>
    <property type="project" value="TreeGrafter"/>
</dbReference>
<evidence type="ECO:0000256" key="6">
    <source>
        <dbReference type="ARBA" id="ARBA00022989"/>
    </source>
</evidence>
<keyword evidence="3" id="KW-1003">Cell membrane</keyword>
<organism evidence="12">
    <name type="scientific">Oscillatoriales cyanobacterium SpSt-418</name>
    <dbReference type="NCBI Taxonomy" id="2282169"/>
    <lineage>
        <taxon>Bacteria</taxon>
        <taxon>Bacillati</taxon>
        <taxon>Cyanobacteriota</taxon>
        <taxon>Cyanophyceae</taxon>
        <taxon>Oscillatoriophycideae</taxon>
        <taxon>Oscillatoriales</taxon>
    </lineage>
</organism>
<evidence type="ECO:0000313" key="12">
    <source>
        <dbReference type="EMBL" id="HFN01510.1"/>
    </source>
</evidence>
<comment type="subcellular location">
    <subcellularLocation>
        <location evidence="1">Cell membrane</location>
        <topology evidence="1">Multi-pass membrane protein</topology>
    </subcellularLocation>
    <subcellularLocation>
        <location evidence="8">Membrane</location>
        <topology evidence="8">Multi-pass membrane protein</topology>
    </subcellularLocation>
</comment>
<reference evidence="12" key="1">
    <citation type="journal article" date="2020" name="mSystems">
        <title>Genome- and Community-Level Interaction Insights into Carbon Utilization and Element Cycling Functions of Hydrothermarchaeota in Hydrothermal Sediment.</title>
        <authorList>
            <person name="Zhou Z."/>
            <person name="Liu Y."/>
            <person name="Xu W."/>
            <person name="Pan J."/>
            <person name="Luo Z.H."/>
            <person name="Li M."/>
        </authorList>
    </citation>
    <scope>NUCLEOTIDE SEQUENCE [LARGE SCALE GENOMIC DNA]</scope>
    <source>
        <strain evidence="12">SpSt-418</strain>
    </source>
</reference>
<comment type="similarity">
    <text evidence="8">Belongs to the exbB/tolQ family.</text>
</comment>
<proteinExistence type="inferred from homology"/>
<gene>
    <name evidence="12" type="ORF">ENR64_27940</name>
</gene>
<comment type="caution">
    <text evidence="12">The sequence shown here is derived from an EMBL/GenBank/DDBJ whole genome shotgun (WGS) entry which is preliminary data.</text>
</comment>
<feature type="region of interest" description="Disordered" evidence="9">
    <location>
        <begin position="212"/>
        <end position="234"/>
    </location>
</feature>
<dbReference type="Pfam" id="PF01618">
    <property type="entry name" value="MotA_ExbB"/>
    <property type="match status" value="1"/>
</dbReference>
<sequence>MSNLFDLIQKGGPVMYPIVGLSILTLACALERGVFWYQLMTGEGKIARDILATARYSLDDARELADKVRHTPIGRFLLAPLSLNDPSPETFRLALEASADKEFVQMRKGDKLLETVVALAPLLGLLGTVTGLIATFGNINIGGGGTGESATKAAAGIGEALITTAAGMIVAILALVVFRVFVTLQARQMDYFSEVGSEMELIYRQVWYEPSVESDPRSLPPVSTPQSSFNRESY</sequence>
<accession>A0A7C3KHS2</accession>
<evidence type="ECO:0000256" key="7">
    <source>
        <dbReference type="ARBA" id="ARBA00023136"/>
    </source>
</evidence>